<evidence type="ECO:0000313" key="2">
    <source>
        <dbReference type="Proteomes" id="UP000830343"/>
    </source>
</evidence>
<gene>
    <name evidence="1" type="ORF">MRZ06_02590</name>
</gene>
<protein>
    <recommendedName>
        <fullName evidence="3">GNAT family N-acetyltransferase</fullName>
    </recommendedName>
</protein>
<dbReference type="Proteomes" id="UP000830343">
    <property type="component" value="Chromosome"/>
</dbReference>
<sequence>MITIERVEDGNSISLEHYELPIKQMIFSGHPRHILTANRAGYDAFVIKEEGIVIGIFALDSGIILQKIGATINDVYLRGLSINHAHQGQGKLTAVIPLIENYVKMHMPLAEHLYLTVNVKNEAYYAFIKLGFIDQKKSVRQNFQQLKVLRKEIK</sequence>
<dbReference type="Gene3D" id="3.40.630.30">
    <property type="match status" value="1"/>
</dbReference>
<evidence type="ECO:0000313" key="1">
    <source>
        <dbReference type="EMBL" id="UOB20988.1"/>
    </source>
</evidence>
<proteinExistence type="predicted"/>
<dbReference type="EMBL" id="CP094348">
    <property type="protein sequence ID" value="UOB20988.1"/>
    <property type="molecule type" value="Genomic_DNA"/>
</dbReference>
<dbReference type="SUPFAM" id="SSF55729">
    <property type="entry name" value="Acyl-CoA N-acyltransferases (Nat)"/>
    <property type="match status" value="1"/>
</dbReference>
<evidence type="ECO:0008006" key="3">
    <source>
        <dbReference type="Google" id="ProtNLM"/>
    </source>
</evidence>
<reference evidence="1" key="2">
    <citation type="submission" date="2022-04" db="EMBL/GenBank/DDBJ databases">
        <title>Antimicrobial genetic elements in methicillin-resistant Macrococcus armenti.</title>
        <authorList>
            <person name="Keller J.E."/>
            <person name="Schwendener S."/>
            <person name="Pantucek R."/>
            <person name="Perreten V."/>
        </authorList>
    </citation>
    <scope>NUCLEOTIDE SEQUENCE</scope>
    <source>
        <strain evidence="1">CCM 2609</strain>
    </source>
</reference>
<organism evidence="1 2">
    <name type="scientific">Macrococcus armenti</name>
    <dbReference type="NCBI Taxonomy" id="2875764"/>
    <lineage>
        <taxon>Bacteria</taxon>
        <taxon>Bacillati</taxon>
        <taxon>Bacillota</taxon>
        <taxon>Bacilli</taxon>
        <taxon>Bacillales</taxon>
        <taxon>Staphylococcaceae</taxon>
        <taxon>Macrococcus</taxon>
    </lineage>
</organism>
<dbReference type="InterPro" id="IPR016181">
    <property type="entry name" value="Acyl_CoA_acyltransferase"/>
</dbReference>
<name>A0ABY3ZVQ2_9STAP</name>
<keyword evidence="2" id="KW-1185">Reference proteome</keyword>
<dbReference type="RefSeq" id="WP_243366313.1">
    <property type="nucleotide sequence ID" value="NZ_CP094348.1"/>
</dbReference>
<reference evidence="1" key="1">
    <citation type="submission" date="2022-03" db="EMBL/GenBank/DDBJ databases">
        <authorList>
            <person name="Vrbovska V."/>
            <person name="Kovarovic V."/>
            <person name="Botka T."/>
            <person name="Pantucek R."/>
        </authorList>
    </citation>
    <scope>NUCLEOTIDE SEQUENCE</scope>
    <source>
        <strain evidence="1">CCM 2609</strain>
    </source>
</reference>
<accession>A0ABY3ZVQ2</accession>